<evidence type="ECO:0000256" key="4">
    <source>
        <dbReference type="ARBA" id="ARBA00022759"/>
    </source>
</evidence>
<dbReference type="EMBL" id="BQNB010019995">
    <property type="protein sequence ID" value="GJT91194.1"/>
    <property type="molecule type" value="Genomic_DNA"/>
</dbReference>
<feature type="domain" description="Chromo" evidence="5">
    <location>
        <begin position="585"/>
        <end position="668"/>
    </location>
</feature>
<dbReference type="Gene3D" id="3.30.70.270">
    <property type="match status" value="1"/>
</dbReference>
<dbReference type="Proteomes" id="UP001151760">
    <property type="component" value="Unassembled WGS sequence"/>
</dbReference>
<evidence type="ECO:0000259" key="5">
    <source>
        <dbReference type="PROSITE" id="PS50013"/>
    </source>
</evidence>
<dbReference type="PANTHER" id="PTHR37984">
    <property type="entry name" value="PROTEIN CBG26694"/>
    <property type="match status" value="1"/>
</dbReference>
<dbReference type="SUPFAM" id="SSF54160">
    <property type="entry name" value="Chromo domain-like"/>
    <property type="match status" value="1"/>
</dbReference>
<dbReference type="Gene3D" id="3.10.10.10">
    <property type="entry name" value="HIV Type 1 Reverse Transcriptase, subunit A, domain 1"/>
    <property type="match status" value="2"/>
</dbReference>
<gene>
    <name evidence="6" type="ORF">Tco_1080039</name>
</gene>
<dbReference type="InterPro" id="IPR043128">
    <property type="entry name" value="Rev_trsase/Diguanyl_cyclase"/>
</dbReference>
<keyword evidence="4" id="KW-0255">Endonuclease</keyword>
<keyword evidence="7" id="KW-1185">Reference proteome</keyword>
<dbReference type="Gene3D" id="2.40.70.10">
    <property type="entry name" value="Acid Proteases"/>
    <property type="match status" value="1"/>
</dbReference>
<name>A0ABQ5HTT1_9ASTR</name>
<evidence type="ECO:0000256" key="2">
    <source>
        <dbReference type="ARBA" id="ARBA00022695"/>
    </source>
</evidence>
<sequence length="668" mass="76853">MVEVSINYVMGFTSPHTMKIQGIIGDEEVVVLIDSGATHNFLSKRVLKELGLLVTGGGSISVMLGNGKFEKSRGICKGVLIRFPELKILEDFYPLDLGSTNMKSLEESSELSTKQPEEHNQILAEFEDVFHLPRGLPPHRNHEHAIVLKEGTTSISVRPYRYPYAQKNEIEKLVKEMLEARATVLDKFPIPIIDELLDELHGATIFSKLDLKSGYHQIRMKDDDVSKTAFRTHEGHYEFLVMPFGLTNAPAIFQSLMNKRMVIEEYQKWIVKLMGYDFSIQYMPGKENRADDALSRKDEITTCNAISITTIQDFKDLLLDLSQDPELEIIKKQVQEGHKDYDGYQIDKGRLLYSIATNLKMGMRKDVAKMVSECVVCQQNKYSTLVPGGLLQPLELPEKVWDKVTMDFIDGLPRSEGCTVIMVVVDRLKNPKQWARWLSWAEYWYNTNYHTSSNTTPFKVLYGWDPPHIIPYEVSSTPTFEVDHYLRERDKILEELGKNLLKVQQTMKSKPDKHQREENFELAPKYFRPFEVEERIRTVAYKLKLPDSSSIHLVFYVSQLRRVLGSEVAELLLPEGLTEDMEVILQPEEVLGIREGSNSTQGSREALIRWKNLPGYEAMWEPINIIREQFPEFHLEDKVILLAGGNDTNPDPKWGKVFQRRRKQVKGP</sequence>
<keyword evidence="3" id="KW-0540">Nuclease</keyword>
<evidence type="ECO:0000256" key="3">
    <source>
        <dbReference type="ARBA" id="ARBA00022722"/>
    </source>
</evidence>
<dbReference type="InterPro" id="IPR021109">
    <property type="entry name" value="Peptidase_aspartic_dom_sf"/>
</dbReference>
<dbReference type="InterPro" id="IPR016197">
    <property type="entry name" value="Chromo-like_dom_sf"/>
</dbReference>
<dbReference type="SUPFAM" id="SSF56672">
    <property type="entry name" value="DNA/RNA polymerases"/>
    <property type="match status" value="1"/>
</dbReference>
<keyword evidence="2" id="KW-0548">Nucleotidyltransferase</keyword>
<reference evidence="6" key="2">
    <citation type="submission" date="2022-01" db="EMBL/GenBank/DDBJ databases">
        <authorList>
            <person name="Yamashiro T."/>
            <person name="Shiraishi A."/>
            <person name="Satake H."/>
            <person name="Nakayama K."/>
        </authorList>
    </citation>
    <scope>NUCLEOTIDE SEQUENCE</scope>
</reference>
<dbReference type="InterPro" id="IPR000477">
    <property type="entry name" value="RT_dom"/>
</dbReference>
<dbReference type="Gene3D" id="3.30.420.10">
    <property type="entry name" value="Ribonuclease H-like superfamily/Ribonuclease H"/>
    <property type="match status" value="1"/>
</dbReference>
<dbReference type="PROSITE" id="PS50013">
    <property type="entry name" value="CHROMO_2"/>
    <property type="match status" value="1"/>
</dbReference>
<dbReference type="Pfam" id="PF13650">
    <property type="entry name" value="Asp_protease_2"/>
    <property type="match status" value="1"/>
</dbReference>
<accession>A0ABQ5HTT1</accession>
<evidence type="ECO:0000256" key="1">
    <source>
        <dbReference type="ARBA" id="ARBA00022679"/>
    </source>
</evidence>
<proteinExistence type="predicted"/>
<evidence type="ECO:0000313" key="6">
    <source>
        <dbReference type="EMBL" id="GJT91194.1"/>
    </source>
</evidence>
<protein>
    <submittedName>
        <fullName evidence="6">Ty3-gypsy retrotransposon protein</fullName>
    </submittedName>
</protein>
<dbReference type="PANTHER" id="PTHR37984:SF5">
    <property type="entry name" value="PROTEIN NYNRIN-LIKE"/>
    <property type="match status" value="1"/>
</dbReference>
<dbReference type="Pfam" id="PF24626">
    <property type="entry name" value="SH3_Tf2-1"/>
    <property type="match status" value="1"/>
</dbReference>
<keyword evidence="4" id="KW-0378">Hydrolase</keyword>
<dbReference type="CDD" id="cd01647">
    <property type="entry name" value="RT_LTR"/>
    <property type="match status" value="1"/>
</dbReference>
<dbReference type="CDD" id="cd00303">
    <property type="entry name" value="retropepsin_like"/>
    <property type="match status" value="1"/>
</dbReference>
<evidence type="ECO:0000313" key="7">
    <source>
        <dbReference type="Proteomes" id="UP001151760"/>
    </source>
</evidence>
<dbReference type="InterPro" id="IPR050951">
    <property type="entry name" value="Retrovirus_Pol_polyprotein"/>
</dbReference>
<comment type="caution">
    <text evidence="6">The sequence shown here is derived from an EMBL/GenBank/DDBJ whole genome shotgun (WGS) entry which is preliminary data.</text>
</comment>
<dbReference type="InterPro" id="IPR056924">
    <property type="entry name" value="SH3_Tf2-1"/>
</dbReference>
<dbReference type="SUPFAM" id="SSF50630">
    <property type="entry name" value="Acid proteases"/>
    <property type="match status" value="1"/>
</dbReference>
<organism evidence="6 7">
    <name type="scientific">Tanacetum coccineum</name>
    <dbReference type="NCBI Taxonomy" id="301880"/>
    <lineage>
        <taxon>Eukaryota</taxon>
        <taxon>Viridiplantae</taxon>
        <taxon>Streptophyta</taxon>
        <taxon>Embryophyta</taxon>
        <taxon>Tracheophyta</taxon>
        <taxon>Spermatophyta</taxon>
        <taxon>Magnoliopsida</taxon>
        <taxon>eudicotyledons</taxon>
        <taxon>Gunneridae</taxon>
        <taxon>Pentapetalae</taxon>
        <taxon>asterids</taxon>
        <taxon>campanulids</taxon>
        <taxon>Asterales</taxon>
        <taxon>Asteraceae</taxon>
        <taxon>Asteroideae</taxon>
        <taxon>Anthemideae</taxon>
        <taxon>Anthemidinae</taxon>
        <taxon>Tanacetum</taxon>
    </lineage>
</organism>
<dbReference type="InterPro" id="IPR000953">
    <property type="entry name" value="Chromo/chromo_shadow_dom"/>
</dbReference>
<dbReference type="Pfam" id="PF00078">
    <property type="entry name" value="RVT_1"/>
    <property type="match status" value="1"/>
</dbReference>
<dbReference type="InterPro" id="IPR036397">
    <property type="entry name" value="RNaseH_sf"/>
</dbReference>
<reference evidence="6" key="1">
    <citation type="journal article" date="2022" name="Int. J. Mol. Sci.">
        <title>Draft Genome of Tanacetum Coccineum: Genomic Comparison of Closely Related Tanacetum-Family Plants.</title>
        <authorList>
            <person name="Yamashiro T."/>
            <person name="Shiraishi A."/>
            <person name="Nakayama K."/>
            <person name="Satake H."/>
        </authorList>
    </citation>
    <scope>NUCLEOTIDE SEQUENCE</scope>
</reference>
<keyword evidence="1" id="KW-0808">Transferase</keyword>
<dbReference type="InterPro" id="IPR043502">
    <property type="entry name" value="DNA/RNA_pol_sf"/>
</dbReference>